<protein>
    <submittedName>
        <fullName evidence="1">Uncharacterized protein</fullName>
    </submittedName>
</protein>
<dbReference type="Proteomes" id="UP000192596">
    <property type="component" value="Unassembled WGS sequence"/>
</dbReference>
<proteinExistence type="predicted"/>
<organism evidence="1 2">
    <name type="scientific">Cryoendolithus antarcticus</name>
    <dbReference type="NCBI Taxonomy" id="1507870"/>
    <lineage>
        <taxon>Eukaryota</taxon>
        <taxon>Fungi</taxon>
        <taxon>Dikarya</taxon>
        <taxon>Ascomycota</taxon>
        <taxon>Pezizomycotina</taxon>
        <taxon>Dothideomycetes</taxon>
        <taxon>Dothideomycetidae</taxon>
        <taxon>Cladosporiales</taxon>
        <taxon>Cladosporiaceae</taxon>
        <taxon>Cryoendolithus</taxon>
    </lineage>
</organism>
<evidence type="ECO:0000313" key="2">
    <source>
        <dbReference type="Proteomes" id="UP000192596"/>
    </source>
</evidence>
<reference evidence="2" key="1">
    <citation type="submission" date="2017-03" db="EMBL/GenBank/DDBJ databases">
        <title>Genomes of endolithic fungi from Antarctica.</title>
        <authorList>
            <person name="Coleine C."/>
            <person name="Masonjones S."/>
            <person name="Stajich J.E."/>
        </authorList>
    </citation>
    <scope>NUCLEOTIDE SEQUENCE [LARGE SCALE GENOMIC DNA]</scope>
    <source>
        <strain evidence="2">CCFEE 5527</strain>
    </source>
</reference>
<dbReference type="OrthoDB" id="4132046at2759"/>
<dbReference type="InParanoid" id="A0A1V8SPU6"/>
<name>A0A1V8SPU6_9PEZI</name>
<gene>
    <name evidence="1" type="ORF">B0A48_13406</name>
</gene>
<comment type="caution">
    <text evidence="1">The sequence shown here is derived from an EMBL/GenBank/DDBJ whole genome shotgun (WGS) entry which is preliminary data.</text>
</comment>
<keyword evidence="2" id="KW-1185">Reference proteome</keyword>
<sequence>MSISNSTQSLTSSIISHELLHTPPHRSTYTQNHKFNSTLTPAIMHYTTLLLPLITATFSFAAAAQDTTVQVILADSGAELGSQTRFMEDFRQTKRPTGSTGPFKTVALRLGEGVKNKALRCKILDSRNNPIVVTRGENVDTTFADGGEAKEWVLRDGEQKVKTIICDPAFVKAAAPVVKQGEALDLDIRVTLSDGNLATQTAFHDAGLERERQKPVGSSGPYNSVTLAVGKDVANQALRCQIMDLEGEVIELARGENEDVTFADGGKGAWTFLEPASSEVGKIVCDPGFAAA</sequence>
<dbReference type="AlphaFoldDB" id="A0A1V8SPU6"/>
<accession>A0A1V8SPU6</accession>
<evidence type="ECO:0000313" key="1">
    <source>
        <dbReference type="EMBL" id="OQO01163.1"/>
    </source>
</evidence>
<dbReference type="EMBL" id="NAJO01000032">
    <property type="protein sequence ID" value="OQO01163.1"/>
    <property type="molecule type" value="Genomic_DNA"/>
</dbReference>